<dbReference type="Gramene" id="MELO3C033375.2.1">
    <property type="protein sequence ID" value="MELO3C033375.2.1"/>
    <property type="gene ID" value="MELO3C033375.2"/>
</dbReference>
<organism evidence="1">
    <name type="scientific">Cucumis melo</name>
    <name type="common">Muskmelon</name>
    <dbReference type="NCBI Taxonomy" id="3656"/>
    <lineage>
        <taxon>Eukaryota</taxon>
        <taxon>Viridiplantae</taxon>
        <taxon>Streptophyta</taxon>
        <taxon>Embryophyta</taxon>
        <taxon>Tracheophyta</taxon>
        <taxon>Spermatophyta</taxon>
        <taxon>Magnoliopsida</taxon>
        <taxon>eudicotyledons</taxon>
        <taxon>Gunneridae</taxon>
        <taxon>Pentapetalae</taxon>
        <taxon>rosids</taxon>
        <taxon>fabids</taxon>
        <taxon>Cucurbitales</taxon>
        <taxon>Cucurbitaceae</taxon>
        <taxon>Benincaseae</taxon>
        <taxon>Cucumis</taxon>
    </lineage>
</organism>
<protein>
    <submittedName>
        <fullName evidence="1">Uncharacterized protein</fullName>
    </submittedName>
</protein>
<reference evidence="1" key="1">
    <citation type="submission" date="2023-03" db="UniProtKB">
        <authorList>
            <consortium name="EnsemblPlants"/>
        </authorList>
    </citation>
    <scope>IDENTIFICATION</scope>
</reference>
<name>A0A9I9EGE3_CUCME</name>
<dbReference type="EnsemblPlants" id="MELO3C033375.2.1">
    <property type="protein sequence ID" value="MELO3C033375.2.1"/>
    <property type="gene ID" value="MELO3C033375.2"/>
</dbReference>
<dbReference type="AlphaFoldDB" id="A0A9I9EGE3"/>
<evidence type="ECO:0000313" key="1">
    <source>
        <dbReference type="EnsemblPlants" id="MELO3C033375.2.1"/>
    </source>
</evidence>
<proteinExistence type="predicted"/>
<sequence>MCRNKQLMEDFKSVKRFLGKFLYGYQGRKILIFLCGFRVGRQKKLNLLSCVHDKWWGVVP</sequence>
<accession>A0A9I9EGE3</accession>